<dbReference type="RefSeq" id="WP_169593345.1">
    <property type="nucleotide sequence ID" value="NZ_VCQU01000012.1"/>
</dbReference>
<organism evidence="1 2">
    <name type="scientific">Antrihabitans stalactiti</name>
    <dbReference type="NCBI Taxonomy" id="2584121"/>
    <lineage>
        <taxon>Bacteria</taxon>
        <taxon>Bacillati</taxon>
        <taxon>Actinomycetota</taxon>
        <taxon>Actinomycetes</taxon>
        <taxon>Mycobacteriales</taxon>
        <taxon>Nocardiaceae</taxon>
        <taxon>Antrihabitans</taxon>
    </lineage>
</organism>
<name>A0A848KKR1_9NOCA</name>
<evidence type="ECO:0000313" key="2">
    <source>
        <dbReference type="Proteomes" id="UP000535543"/>
    </source>
</evidence>
<reference evidence="1 2" key="2">
    <citation type="submission" date="2020-06" db="EMBL/GenBank/DDBJ databases">
        <title>Antribacter stalactiti gen. nov., sp. nov., a new member of the family Nacardiaceae isolated from a cave.</title>
        <authorList>
            <person name="Kim I.S."/>
        </authorList>
    </citation>
    <scope>NUCLEOTIDE SEQUENCE [LARGE SCALE GENOMIC DNA]</scope>
    <source>
        <strain evidence="1 2">YC2-7</strain>
    </source>
</reference>
<protein>
    <submittedName>
        <fullName evidence="1">Uncharacterized protein</fullName>
    </submittedName>
</protein>
<dbReference type="Proteomes" id="UP000535543">
    <property type="component" value="Unassembled WGS sequence"/>
</dbReference>
<accession>A0A848KKR1</accession>
<dbReference type="EMBL" id="VCQU01000012">
    <property type="protein sequence ID" value="NMN98731.1"/>
    <property type="molecule type" value="Genomic_DNA"/>
</dbReference>
<gene>
    <name evidence="1" type="ORF">FGL95_27230</name>
</gene>
<comment type="caution">
    <text evidence="1">The sequence shown here is derived from an EMBL/GenBank/DDBJ whole genome shotgun (WGS) entry which is preliminary data.</text>
</comment>
<reference evidence="1 2" key="1">
    <citation type="submission" date="2019-05" db="EMBL/GenBank/DDBJ databases">
        <authorList>
            <person name="Lee S.D."/>
        </authorList>
    </citation>
    <scope>NUCLEOTIDE SEQUENCE [LARGE SCALE GENOMIC DNA]</scope>
    <source>
        <strain evidence="1 2">YC2-7</strain>
    </source>
</reference>
<dbReference type="AlphaFoldDB" id="A0A848KKR1"/>
<evidence type="ECO:0000313" key="1">
    <source>
        <dbReference type="EMBL" id="NMN98731.1"/>
    </source>
</evidence>
<keyword evidence="2" id="KW-1185">Reference proteome</keyword>
<sequence length="67" mass="7293">MPIEPPEIPDDAPITKTVVNTAIKVLEQLPQGAQDAAENLRGPFDGILGSIVELEHTVTKMWDARKS</sequence>
<proteinExistence type="predicted"/>